<name>A0ABD5D8V1_ACIBA</name>
<evidence type="ECO:0000313" key="2">
    <source>
        <dbReference type="EMBL" id="MDR8261639.1"/>
    </source>
</evidence>
<dbReference type="SUPFAM" id="SSF47240">
    <property type="entry name" value="Ferritin-like"/>
    <property type="match status" value="1"/>
</dbReference>
<dbReference type="EMBL" id="VMBB01000021">
    <property type="protein sequence ID" value="MDR8261639.1"/>
    <property type="molecule type" value="Genomic_DNA"/>
</dbReference>
<accession>A0ABD5D8V1</accession>
<organism evidence="2">
    <name type="scientific">Acinetobacter baumannii</name>
    <dbReference type="NCBI Taxonomy" id="470"/>
    <lineage>
        <taxon>Bacteria</taxon>
        <taxon>Pseudomonadati</taxon>
        <taxon>Pseudomonadota</taxon>
        <taxon>Gammaproteobacteria</taxon>
        <taxon>Moraxellales</taxon>
        <taxon>Moraxellaceae</taxon>
        <taxon>Acinetobacter</taxon>
        <taxon>Acinetobacter calcoaceticus/baumannii complex</taxon>
    </lineage>
</organism>
<comment type="cofactor">
    <cofactor evidence="1">
        <name>Fe cation</name>
        <dbReference type="ChEBI" id="CHEBI:24875"/>
    </cofactor>
</comment>
<dbReference type="Gene3D" id="1.10.620.20">
    <property type="entry name" value="Ribonucleotide Reductase, subunit A"/>
    <property type="match status" value="1"/>
</dbReference>
<dbReference type="InterPro" id="IPR000358">
    <property type="entry name" value="RNR_small_fam"/>
</dbReference>
<comment type="caution">
    <text evidence="2">The sequence shown here is derived from an EMBL/GenBank/DDBJ whole genome shotgun (WGS) entry which is preliminary data.</text>
</comment>
<dbReference type="Pfam" id="PF00268">
    <property type="entry name" value="Ribonuc_red_sm"/>
    <property type="match status" value="1"/>
</dbReference>
<sequence>MAEYLSQIETPTESQVEYYPQATQAAIKQMAIYWPAEELGVEEDEVDFRIGLTEGERFAVLALQRYLSKIERVIGGDDFWGGRIGRMFPRPEIIRASSVFNMMENNSHAPFYRIGNEVIGVATDEFYEEIKNIPIFNDHIKYLVKKSKSKDKLEATAALTFLEGVTLYEAFAFFKSFGVRGHNKISHFIAGIDGSAKDENFHCMFSAWLVNQCISERMQLGNMTEADLARFHKLLRRMARKVYKHCLGIIDYIFSHKPETITTITKHEMRHFVRDRVNSVLGYFGLPPMFQSKTGVVTAWFYDQLNAYKFQDFFATTQLQYRRNWKKHLLVFNMDIVDEFKEYYAHV</sequence>
<dbReference type="RefSeq" id="WP_004716439.1">
    <property type="nucleotide sequence ID" value="NZ_CP110465.1"/>
</dbReference>
<evidence type="ECO:0000256" key="1">
    <source>
        <dbReference type="ARBA" id="ARBA00001962"/>
    </source>
</evidence>
<reference evidence="2" key="1">
    <citation type="submission" date="2019-07" db="EMBL/GenBank/DDBJ databases">
        <title>Biological characteristics of mucoid Acinetobacter baumannii from a general hospital in China.</title>
        <authorList>
            <person name="Hua X."/>
            <person name="Yu Y."/>
        </authorList>
    </citation>
    <scope>NUCLEOTIDE SEQUENCE [LARGE SCALE GENOMIC DNA]</scope>
    <source>
        <strain evidence="2">N41</strain>
    </source>
</reference>
<proteinExistence type="predicted"/>
<dbReference type="InterPro" id="IPR012348">
    <property type="entry name" value="RNR-like"/>
</dbReference>
<gene>
    <name evidence="2" type="ORF">FPK87_14370</name>
</gene>
<dbReference type="AlphaFoldDB" id="A0ABD5D8V1"/>
<dbReference type="InterPro" id="IPR009078">
    <property type="entry name" value="Ferritin-like_SF"/>
</dbReference>
<protein>
    <submittedName>
        <fullName evidence="2">Uncharacterized protein</fullName>
    </submittedName>
</protein>